<comment type="catalytic activity">
    <reaction evidence="7">
        <text>L-cysteine + O2 = 3-sulfino-L-alanine + H(+)</text>
        <dbReference type="Rhea" id="RHEA:20441"/>
        <dbReference type="ChEBI" id="CHEBI:15378"/>
        <dbReference type="ChEBI" id="CHEBI:15379"/>
        <dbReference type="ChEBI" id="CHEBI:35235"/>
        <dbReference type="ChEBI" id="CHEBI:61085"/>
        <dbReference type="EC" id="1.13.11.20"/>
    </reaction>
    <physiologicalReaction direction="left-to-right" evidence="7">
        <dbReference type="Rhea" id="RHEA:20442"/>
    </physiologicalReaction>
</comment>
<feature type="region of interest" description="Disordered" evidence="8">
    <location>
        <begin position="1"/>
        <end position="46"/>
    </location>
</feature>
<dbReference type="InterPro" id="IPR012864">
    <property type="entry name" value="PCO/ADO"/>
</dbReference>
<organism evidence="9 10">
    <name type="scientific">Zostera marina</name>
    <name type="common">Eelgrass</name>
    <dbReference type="NCBI Taxonomy" id="29655"/>
    <lineage>
        <taxon>Eukaryota</taxon>
        <taxon>Viridiplantae</taxon>
        <taxon>Streptophyta</taxon>
        <taxon>Embryophyta</taxon>
        <taxon>Tracheophyta</taxon>
        <taxon>Spermatophyta</taxon>
        <taxon>Magnoliopsida</taxon>
        <taxon>Liliopsida</taxon>
        <taxon>Zosteraceae</taxon>
        <taxon>Zostera</taxon>
    </lineage>
</organism>
<evidence type="ECO:0000313" key="10">
    <source>
        <dbReference type="Proteomes" id="UP000036987"/>
    </source>
</evidence>
<keyword evidence="10" id="KW-1185">Reference proteome</keyword>
<dbReference type="STRING" id="29655.A0A0K9P6G1"/>
<dbReference type="OrthoDB" id="271433at2759"/>
<dbReference type="InterPro" id="IPR014710">
    <property type="entry name" value="RmlC-like_jellyroll"/>
</dbReference>
<dbReference type="InterPro" id="IPR011051">
    <property type="entry name" value="RmlC_Cupin_sf"/>
</dbReference>
<comment type="cofactor">
    <cofactor evidence="1">
        <name>Fe(2+)</name>
        <dbReference type="ChEBI" id="CHEBI:29033"/>
    </cofactor>
</comment>
<feature type="compositionally biased region" description="Basic residues" evidence="8">
    <location>
        <begin position="31"/>
        <end position="46"/>
    </location>
</feature>
<dbReference type="PANTHER" id="PTHR22966:SF1">
    <property type="entry name" value="PLANT CYSTEINE OXIDASE 1"/>
    <property type="match status" value="1"/>
</dbReference>
<evidence type="ECO:0000256" key="2">
    <source>
        <dbReference type="ARBA" id="ARBA00006622"/>
    </source>
</evidence>
<evidence type="ECO:0000256" key="8">
    <source>
        <dbReference type="SAM" id="MobiDB-lite"/>
    </source>
</evidence>
<evidence type="ECO:0000313" key="9">
    <source>
        <dbReference type="EMBL" id="KMZ63780.1"/>
    </source>
</evidence>
<name>A0A0K9P6G1_ZOSMR</name>
<keyword evidence="6" id="KW-0408">Iron</keyword>
<evidence type="ECO:0000256" key="5">
    <source>
        <dbReference type="ARBA" id="ARBA00023002"/>
    </source>
</evidence>
<dbReference type="Pfam" id="PF07847">
    <property type="entry name" value="PCO_ADO"/>
    <property type="match status" value="1"/>
</dbReference>
<dbReference type="EMBL" id="LFYR01001212">
    <property type="protein sequence ID" value="KMZ63780.1"/>
    <property type="molecule type" value="Genomic_DNA"/>
</dbReference>
<evidence type="ECO:0000256" key="6">
    <source>
        <dbReference type="ARBA" id="ARBA00023004"/>
    </source>
</evidence>
<accession>A0A0K9P6G1</accession>
<dbReference type="CDD" id="cd20289">
    <property type="entry name" value="cupin_ADO"/>
    <property type="match status" value="1"/>
</dbReference>
<reference evidence="10" key="1">
    <citation type="journal article" date="2016" name="Nature">
        <title>The genome of the seagrass Zostera marina reveals angiosperm adaptation to the sea.</title>
        <authorList>
            <person name="Olsen J.L."/>
            <person name="Rouze P."/>
            <person name="Verhelst B."/>
            <person name="Lin Y.-C."/>
            <person name="Bayer T."/>
            <person name="Collen J."/>
            <person name="Dattolo E."/>
            <person name="De Paoli E."/>
            <person name="Dittami S."/>
            <person name="Maumus F."/>
            <person name="Michel G."/>
            <person name="Kersting A."/>
            <person name="Lauritano C."/>
            <person name="Lohaus R."/>
            <person name="Toepel M."/>
            <person name="Tonon T."/>
            <person name="Vanneste K."/>
            <person name="Amirebrahimi M."/>
            <person name="Brakel J."/>
            <person name="Bostroem C."/>
            <person name="Chovatia M."/>
            <person name="Grimwood J."/>
            <person name="Jenkins J.W."/>
            <person name="Jueterbock A."/>
            <person name="Mraz A."/>
            <person name="Stam W.T."/>
            <person name="Tice H."/>
            <person name="Bornberg-Bauer E."/>
            <person name="Green P.J."/>
            <person name="Pearson G.A."/>
            <person name="Procaccini G."/>
            <person name="Duarte C.M."/>
            <person name="Schmutz J."/>
            <person name="Reusch T.B.H."/>
            <person name="Van de Peer Y."/>
        </authorList>
    </citation>
    <scope>NUCLEOTIDE SEQUENCE [LARGE SCALE GENOMIC DNA]</scope>
    <source>
        <strain evidence="10">cv. Finnish</strain>
    </source>
</reference>
<dbReference type="Proteomes" id="UP000036987">
    <property type="component" value="Unassembled WGS sequence"/>
</dbReference>
<gene>
    <name evidence="9" type="ORF">ZOSMA_39G00500</name>
</gene>
<evidence type="ECO:0000256" key="3">
    <source>
        <dbReference type="ARBA" id="ARBA00013133"/>
    </source>
</evidence>
<comment type="similarity">
    <text evidence="2">Belongs to the cysteine dioxygenase family.</text>
</comment>
<sequence>MRIGNDELKLKPVTFEGGSGGGVGGGVGGNKSRRRKKTRQHKKQKKTAVRTLFLACEDVFSTDDPETPLSPDKVAKIRSRLDVMKPEDLNLSPSLPYFGNPIHETHTNSAVTYIHLFESDHFSIGIFCLPAGSVIPLHNHPRMTVFSKLLFGSMHIKSYDWTVADDSKPHLEAPRSPLRLAKVKTNAVFTAPCDTSILYPTTGGNMHCFTAMTPCAVIDVLGPPYSDYEGRHCAYYNPFPYIPAEVNNNKEKSVDEYALLQEIEKPDGFSVHGAIYNGPSIFHD</sequence>
<dbReference type="AlphaFoldDB" id="A0A0K9P6G1"/>
<dbReference type="SUPFAM" id="SSF51182">
    <property type="entry name" value="RmlC-like cupins"/>
    <property type="match status" value="1"/>
</dbReference>
<dbReference type="Gene3D" id="2.60.120.10">
    <property type="entry name" value="Jelly Rolls"/>
    <property type="match status" value="1"/>
</dbReference>
<evidence type="ECO:0000256" key="1">
    <source>
        <dbReference type="ARBA" id="ARBA00001954"/>
    </source>
</evidence>
<dbReference type="PANTHER" id="PTHR22966">
    <property type="entry name" value="2-AMINOETHANETHIOL DIOXYGENASE"/>
    <property type="match status" value="1"/>
</dbReference>
<evidence type="ECO:0000256" key="4">
    <source>
        <dbReference type="ARBA" id="ARBA00022723"/>
    </source>
</evidence>
<proteinExistence type="inferred from homology"/>
<comment type="caution">
    <text evidence="9">The sequence shown here is derived from an EMBL/GenBank/DDBJ whole genome shotgun (WGS) entry which is preliminary data.</text>
</comment>
<keyword evidence="4" id="KW-0479">Metal-binding</keyword>
<feature type="compositionally biased region" description="Gly residues" evidence="8">
    <location>
        <begin position="17"/>
        <end position="29"/>
    </location>
</feature>
<dbReference type="GO" id="GO:0046872">
    <property type="term" value="F:metal ion binding"/>
    <property type="evidence" value="ECO:0007669"/>
    <property type="project" value="UniProtKB-KW"/>
</dbReference>
<dbReference type="EC" id="1.13.11.20" evidence="3"/>
<evidence type="ECO:0000256" key="7">
    <source>
        <dbReference type="ARBA" id="ARBA00024284"/>
    </source>
</evidence>
<dbReference type="GO" id="GO:0070483">
    <property type="term" value="P:detection of hypoxia"/>
    <property type="evidence" value="ECO:0007669"/>
    <property type="project" value="UniProtKB-ARBA"/>
</dbReference>
<keyword evidence="9" id="KW-0223">Dioxygenase</keyword>
<dbReference type="OMA" id="GVTMPRD"/>
<dbReference type="GO" id="GO:0017172">
    <property type="term" value="F:cysteine dioxygenase activity"/>
    <property type="evidence" value="ECO:0007669"/>
    <property type="project" value="UniProtKB-EC"/>
</dbReference>
<feature type="compositionally biased region" description="Basic and acidic residues" evidence="8">
    <location>
        <begin position="1"/>
        <end position="10"/>
    </location>
</feature>
<keyword evidence="5" id="KW-0560">Oxidoreductase</keyword>
<protein>
    <recommendedName>
        <fullName evidence="3">cysteine dioxygenase</fullName>
        <ecNumber evidence="3">1.13.11.20</ecNumber>
    </recommendedName>
</protein>